<evidence type="ECO:0000256" key="1">
    <source>
        <dbReference type="ARBA" id="ARBA00004613"/>
    </source>
</evidence>
<sequence length="196" mass="22982">MTLSFHIKLFLPVLLLSQYAYTVDVKVKDDFHRGMDGQGQSLYWFGPRLGKRSVEDRRQSLAKLFEAADNLKYYYEQLPAYDSQSENTDRKGWKVYFTPKLGRSVNEMYQDDKGFENVEFTPRLGRRLPEMFAVTQPDQEDDKPNPEQKDLRTKFFSPRLGRSAVSFSPRLGRDIPYDIYPENVRITRSINETKST</sequence>
<evidence type="ECO:0000256" key="7">
    <source>
        <dbReference type="SAM" id="SignalP"/>
    </source>
</evidence>
<dbReference type="OrthoDB" id="6424205at2759"/>
<keyword evidence="6" id="KW-0527">Neuropeptide</keyword>
<dbReference type="GO" id="GO:0005576">
    <property type="term" value="C:extracellular region"/>
    <property type="evidence" value="ECO:0007669"/>
    <property type="project" value="UniProtKB-SubCell"/>
</dbReference>
<dbReference type="GO" id="GO:0005184">
    <property type="term" value="F:neuropeptide hormone activity"/>
    <property type="evidence" value="ECO:0007669"/>
    <property type="project" value="InterPro"/>
</dbReference>
<dbReference type="EMBL" id="KT005963">
    <property type="protein sequence ID" value="ALM30314.1"/>
    <property type="molecule type" value="mRNA"/>
</dbReference>
<dbReference type="Pfam" id="PF05874">
    <property type="entry name" value="PBAN"/>
    <property type="match status" value="1"/>
</dbReference>
<evidence type="ECO:0000256" key="3">
    <source>
        <dbReference type="ARBA" id="ARBA00022525"/>
    </source>
</evidence>
<comment type="similarity">
    <text evidence="2">Belongs to the pyrokinin family.</text>
</comment>
<evidence type="ECO:0000256" key="5">
    <source>
        <dbReference type="ARBA" id="ARBA00022815"/>
    </source>
</evidence>
<dbReference type="GO" id="GO:0007218">
    <property type="term" value="P:neuropeptide signaling pathway"/>
    <property type="evidence" value="ECO:0007669"/>
    <property type="project" value="UniProtKB-KW"/>
</dbReference>
<dbReference type="InterPro" id="IPR008730">
    <property type="entry name" value="PBAN"/>
</dbReference>
<dbReference type="InterPro" id="IPR001484">
    <property type="entry name" value="Pyrokinin_CS"/>
</dbReference>
<keyword evidence="7" id="KW-0732">Signal</keyword>
<name>A0A0S1U1T0_CHISP</name>
<accession>A0A0S1U1T0</accession>
<keyword evidence="5" id="KW-0027">Amidation</keyword>
<feature type="signal peptide" evidence="7">
    <location>
        <begin position="1"/>
        <end position="22"/>
    </location>
</feature>
<dbReference type="AlphaFoldDB" id="A0A0S1U1T0"/>
<protein>
    <submittedName>
        <fullName evidence="8">Diapause hormone-phermone biosynthesis activating neruopeptide/Pyrokinin 2</fullName>
    </submittedName>
</protein>
<evidence type="ECO:0000256" key="2">
    <source>
        <dbReference type="ARBA" id="ARBA00007714"/>
    </source>
</evidence>
<feature type="chain" id="PRO_5006590929" evidence="7">
    <location>
        <begin position="23"/>
        <end position="196"/>
    </location>
</feature>
<dbReference type="GO" id="GO:0042811">
    <property type="term" value="P:pheromone biosynthetic process"/>
    <property type="evidence" value="ECO:0007669"/>
    <property type="project" value="InterPro"/>
</dbReference>
<proteinExistence type="evidence at transcript level"/>
<reference evidence="8" key="1">
    <citation type="submission" date="2015-06" db="EMBL/GenBank/DDBJ databases">
        <title>Identification of neuropeptides and their putative G protein-coupled receptors in the rice striped stem borer Chilo suppressalis.</title>
        <authorList>
            <person name="Xu G."/>
            <person name="Ye G.-Y."/>
        </authorList>
    </citation>
    <scope>NUCLEOTIDE SEQUENCE</scope>
</reference>
<evidence type="ECO:0000256" key="4">
    <source>
        <dbReference type="ARBA" id="ARBA00022702"/>
    </source>
</evidence>
<organism evidence="8">
    <name type="scientific">Chilo suppressalis</name>
    <name type="common">Asiatic rice borer moth</name>
    <dbReference type="NCBI Taxonomy" id="168631"/>
    <lineage>
        <taxon>Eukaryota</taxon>
        <taxon>Metazoa</taxon>
        <taxon>Ecdysozoa</taxon>
        <taxon>Arthropoda</taxon>
        <taxon>Hexapoda</taxon>
        <taxon>Insecta</taxon>
        <taxon>Pterygota</taxon>
        <taxon>Neoptera</taxon>
        <taxon>Endopterygota</taxon>
        <taxon>Lepidoptera</taxon>
        <taxon>Glossata</taxon>
        <taxon>Ditrysia</taxon>
        <taxon>Pyraloidea</taxon>
        <taxon>Crambidae</taxon>
        <taxon>Crambinae</taxon>
        <taxon>Chilo</taxon>
    </lineage>
</organism>
<evidence type="ECO:0000313" key="8">
    <source>
        <dbReference type="EMBL" id="ALM30314.1"/>
    </source>
</evidence>
<dbReference type="PROSITE" id="PS00539">
    <property type="entry name" value="PYROKININ"/>
    <property type="match status" value="3"/>
</dbReference>
<evidence type="ECO:0000256" key="6">
    <source>
        <dbReference type="ARBA" id="ARBA00023320"/>
    </source>
</evidence>
<comment type="subcellular location">
    <subcellularLocation>
        <location evidence="1">Secreted</location>
    </subcellularLocation>
</comment>
<gene>
    <name evidence="8" type="primary">DH</name>
    <name evidence="8" type="synonym">PBAN</name>
    <name evidence="8" type="synonym">PK2</name>
</gene>
<keyword evidence="3" id="KW-0964">Secreted</keyword>
<keyword evidence="4" id="KW-0372">Hormone</keyword>